<dbReference type="SUPFAM" id="SSF52540">
    <property type="entry name" value="P-loop containing nucleoside triphosphate hydrolases"/>
    <property type="match status" value="1"/>
</dbReference>
<evidence type="ECO:0000313" key="4">
    <source>
        <dbReference type="Proteomes" id="UP001221558"/>
    </source>
</evidence>
<proteinExistence type="predicted"/>
<dbReference type="InterPro" id="IPR041685">
    <property type="entry name" value="AAA_GajA/Old/RecF-like"/>
</dbReference>
<dbReference type="PANTHER" id="PTHR43581">
    <property type="entry name" value="ATP/GTP PHOSPHATASE"/>
    <property type="match status" value="1"/>
</dbReference>
<protein>
    <submittedName>
        <fullName evidence="3">DUF3696 domain-containing protein</fullName>
    </submittedName>
</protein>
<dbReference type="PANTHER" id="PTHR43581:SF2">
    <property type="entry name" value="EXCINUCLEASE ATPASE SUBUNIT"/>
    <property type="match status" value="1"/>
</dbReference>
<feature type="domain" description="DUF3696" evidence="1">
    <location>
        <begin position="443"/>
        <end position="488"/>
    </location>
</feature>
<dbReference type="RefSeq" id="WP_274267410.1">
    <property type="nucleotide sequence ID" value="NZ_CP117880.1"/>
</dbReference>
<name>A0ABY7WJA6_9SPHI</name>
<keyword evidence="4" id="KW-1185">Reference proteome</keyword>
<dbReference type="InterPro" id="IPR022532">
    <property type="entry name" value="DUF3696"/>
</dbReference>
<feature type="domain" description="Endonuclease GajA/Old nuclease/RecF-like AAA" evidence="2">
    <location>
        <begin position="4"/>
        <end position="429"/>
    </location>
</feature>
<dbReference type="Pfam" id="PF13175">
    <property type="entry name" value="AAA_15"/>
    <property type="match status" value="1"/>
</dbReference>
<dbReference type="InterPro" id="IPR014592">
    <property type="entry name" value="P-loop_UCP034888"/>
</dbReference>
<sequence length="499" mass="58013">MSQIKSIFFNNYRVFANENKFELSPINFLIGPNSSGKSSIFKALLLLKSNVTNDLQILDFSNTKHNLGSFENTINKDCTTSSLTFGFEATVNDDLQYSYNKLPFTTRRSIYNILIEDALKEVSLKIFLTYVKNDISGKLRKIEIYKDEDEKSFFRLEIGAQDDDCHKLYFNHALVLKNKVLEQIFFKNVLRDDYTIDKKKDSYNYRTPVTLDSTEISAKKKYYDEPILVFAYLYERFIEANVKLAFNKQIHRYLKGMPLRRILKDFSSLLDNTEYIEAVRANTKRLYTNDSQGTSFNELILEYRSRDISDKAISFMNKWLKKFEIADNVQFTNIEGVANTVFLVRGEEKIALADLGYGITQFLPIIMRISLEEPVRERGFKVVKKTILLEEPETNLHPKLQSLLADFIADAVKTFEIRLIVETHSEYIIRKMQLLTAEKLVSVRDTSIYYFNAPNSTSIKQISQISIREDGTLSSDFGDGFYDEAAELKYKLLKYKNRK</sequence>
<dbReference type="EMBL" id="CP117880">
    <property type="protein sequence ID" value="WDF68679.1"/>
    <property type="molecule type" value="Genomic_DNA"/>
</dbReference>
<evidence type="ECO:0000259" key="2">
    <source>
        <dbReference type="Pfam" id="PF13175"/>
    </source>
</evidence>
<dbReference type="Pfam" id="PF12476">
    <property type="entry name" value="DUF3696"/>
    <property type="match status" value="1"/>
</dbReference>
<reference evidence="3 4" key="1">
    <citation type="submission" date="2023-02" db="EMBL/GenBank/DDBJ databases">
        <title>Genome sequence of Sphingobacterium sp. KACC 22765.</title>
        <authorList>
            <person name="Kim S."/>
            <person name="Heo J."/>
            <person name="Kwon S.-W."/>
        </authorList>
    </citation>
    <scope>NUCLEOTIDE SEQUENCE [LARGE SCALE GENOMIC DNA]</scope>
    <source>
        <strain evidence="3 4">KACC 22765</strain>
    </source>
</reference>
<evidence type="ECO:0000259" key="1">
    <source>
        <dbReference type="Pfam" id="PF12476"/>
    </source>
</evidence>
<dbReference type="PIRSF" id="PIRSF034888">
    <property type="entry name" value="P-loop_UCP034888"/>
    <property type="match status" value="1"/>
</dbReference>
<gene>
    <name evidence="3" type="ORF">PQ465_20585</name>
</gene>
<accession>A0ABY7WJA6</accession>
<dbReference type="InterPro" id="IPR051396">
    <property type="entry name" value="Bact_Antivir_Def_Nuclease"/>
</dbReference>
<dbReference type="InterPro" id="IPR027417">
    <property type="entry name" value="P-loop_NTPase"/>
</dbReference>
<dbReference type="Gene3D" id="3.40.50.300">
    <property type="entry name" value="P-loop containing nucleotide triphosphate hydrolases"/>
    <property type="match status" value="1"/>
</dbReference>
<evidence type="ECO:0000313" key="3">
    <source>
        <dbReference type="EMBL" id="WDF68679.1"/>
    </source>
</evidence>
<organism evidence="3 4">
    <name type="scientific">Sphingobacterium oryzagri</name>
    <dbReference type="NCBI Taxonomy" id="3025669"/>
    <lineage>
        <taxon>Bacteria</taxon>
        <taxon>Pseudomonadati</taxon>
        <taxon>Bacteroidota</taxon>
        <taxon>Sphingobacteriia</taxon>
        <taxon>Sphingobacteriales</taxon>
        <taxon>Sphingobacteriaceae</taxon>
        <taxon>Sphingobacterium</taxon>
    </lineage>
</organism>
<dbReference type="Proteomes" id="UP001221558">
    <property type="component" value="Chromosome"/>
</dbReference>